<evidence type="ECO:0000256" key="2">
    <source>
        <dbReference type="ARBA" id="ARBA00007104"/>
    </source>
</evidence>
<dbReference type="AlphaFoldDB" id="A0A8S1HW36"/>
<sequence length="234" mass="27440">MFRVLLLIFCLSQLLLAYSDSNTYLQFVVPHGQKFCFFLSFDKRNYASMDIEVQVKNGFEQEIDFYVVDPTGEEIFRGPRSSKIRQTIPYGQGKVMVKGDYQLCADNIFSYYSNKEVVVDVRFLDSHGSMVVEDDNPENMIKREIDARRTVGVIPQRLNSLFVKLSESYDLLHKLRAIYFWSREQAEENFEQINFWGVINTFVMIFAALAQVYLVRSLLTYESKIGRYLRSPRF</sequence>
<keyword evidence="13" id="KW-1185">Reference proteome</keyword>
<feature type="domain" description="GOLD" evidence="11">
    <location>
        <begin position="34"/>
        <end position="123"/>
    </location>
</feature>
<evidence type="ECO:0000259" key="11">
    <source>
        <dbReference type="PROSITE" id="PS50866"/>
    </source>
</evidence>
<keyword evidence="5 9" id="KW-1133">Transmembrane helix</keyword>
<comment type="subcellular location">
    <subcellularLocation>
        <location evidence="7">Endomembrane system</location>
        <topology evidence="7">Single-pass membrane protein</topology>
    </subcellularLocation>
    <subcellularLocation>
        <location evidence="1 8">Membrane</location>
        <topology evidence="1 8">Single-pass type I membrane protein</topology>
    </subcellularLocation>
</comment>
<evidence type="ECO:0000256" key="7">
    <source>
        <dbReference type="ARBA" id="ARBA00037847"/>
    </source>
</evidence>
<protein>
    <recommendedName>
        <fullName evidence="11">GOLD domain-containing protein</fullName>
    </recommendedName>
</protein>
<dbReference type="GO" id="GO:0016020">
    <property type="term" value="C:membrane"/>
    <property type="evidence" value="ECO:0007669"/>
    <property type="project" value="UniProtKB-SubCell"/>
</dbReference>
<accession>A0A8S1HW36</accession>
<keyword evidence="6 9" id="KW-0472">Membrane</keyword>
<comment type="similarity">
    <text evidence="2 8">Belongs to the EMP24/GP25L family.</text>
</comment>
<dbReference type="SMART" id="SM01190">
    <property type="entry name" value="EMP24_GP25L"/>
    <property type="match status" value="1"/>
</dbReference>
<reference evidence="12" key="1">
    <citation type="submission" date="2020-10" db="EMBL/GenBank/DDBJ databases">
        <authorList>
            <person name="Kikuchi T."/>
        </authorList>
    </citation>
    <scope>NUCLEOTIDE SEQUENCE</scope>
    <source>
        <strain evidence="12">NKZ352</strain>
    </source>
</reference>
<dbReference type="OrthoDB" id="5976732at2759"/>
<evidence type="ECO:0000256" key="8">
    <source>
        <dbReference type="RuleBase" id="RU003827"/>
    </source>
</evidence>
<evidence type="ECO:0000256" key="1">
    <source>
        <dbReference type="ARBA" id="ARBA00004479"/>
    </source>
</evidence>
<proteinExistence type="inferred from homology"/>
<keyword evidence="4 10" id="KW-0732">Signal</keyword>
<dbReference type="Proteomes" id="UP000835052">
    <property type="component" value="Unassembled WGS sequence"/>
</dbReference>
<name>A0A8S1HW36_9PELO</name>
<dbReference type="PANTHER" id="PTHR22811">
    <property type="entry name" value="TRANSMEMBRANE EMP24 DOMAIN-CONTAINING PROTEIN"/>
    <property type="match status" value="1"/>
</dbReference>
<feature type="transmembrane region" description="Helical" evidence="9">
    <location>
        <begin position="193"/>
        <end position="215"/>
    </location>
</feature>
<evidence type="ECO:0000256" key="9">
    <source>
        <dbReference type="SAM" id="Phobius"/>
    </source>
</evidence>
<dbReference type="Pfam" id="PF01105">
    <property type="entry name" value="EMP24_GP25L"/>
    <property type="match status" value="1"/>
</dbReference>
<dbReference type="InterPro" id="IPR036598">
    <property type="entry name" value="GOLD_dom_sf"/>
</dbReference>
<comment type="caution">
    <text evidence="12">The sequence shown here is derived from an EMBL/GenBank/DDBJ whole genome shotgun (WGS) entry which is preliminary data.</text>
</comment>
<keyword evidence="3 8" id="KW-0812">Transmembrane</keyword>
<dbReference type="GO" id="GO:0012505">
    <property type="term" value="C:endomembrane system"/>
    <property type="evidence" value="ECO:0007669"/>
    <property type="project" value="UniProtKB-SubCell"/>
</dbReference>
<evidence type="ECO:0000256" key="3">
    <source>
        <dbReference type="ARBA" id="ARBA00022692"/>
    </source>
</evidence>
<dbReference type="EMBL" id="CAJGYM010000137">
    <property type="protein sequence ID" value="CAD6198741.1"/>
    <property type="molecule type" value="Genomic_DNA"/>
</dbReference>
<evidence type="ECO:0000313" key="13">
    <source>
        <dbReference type="Proteomes" id="UP000835052"/>
    </source>
</evidence>
<evidence type="ECO:0000256" key="4">
    <source>
        <dbReference type="ARBA" id="ARBA00022729"/>
    </source>
</evidence>
<dbReference type="SUPFAM" id="SSF101576">
    <property type="entry name" value="Supernatant protein factor (SPF), C-terminal domain"/>
    <property type="match status" value="1"/>
</dbReference>
<organism evidence="12 13">
    <name type="scientific">Caenorhabditis auriculariae</name>
    <dbReference type="NCBI Taxonomy" id="2777116"/>
    <lineage>
        <taxon>Eukaryota</taxon>
        <taxon>Metazoa</taxon>
        <taxon>Ecdysozoa</taxon>
        <taxon>Nematoda</taxon>
        <taxon>Chromadorea</taxon>
        <taxon>Rhabditida</taxon>
        <taxon>Rhabditina</taxon>
        <taxon>Rhabditomorpha</taxon>
        <taxon>Rhabditoidea</taxon>
        <taxon>Rhabditidae</taxon>
        <taxon>Peloderinae</taxon>
        <taxon>Caenorhabditis</taxon>
    </lineage>
</organism>
<gene>
    <name evidence="12" type="ORF">CAUJ_LOCUS14647</name>
</gene>
<evidence type="ECO:0000256" key="10">
    <source>
        <dbReference type="SAM" id="SignalP"/>
    </source>
</evidence>
<evidence type="ECO:0000256" key="5">
    <source>
        <dbReference type="ARBA" id="ARBA00022989"/>
    </source>
</evidence>
<dbReference type="PROSITE" id="PS50866">
    <property type="entry name" value="GOLD"/>
    <property type="match status" value="1"/>
</dbReference>
<feature type="signal peptide" evidence="10">
    <location>
        <begin position="1"/>
        <end position="17"/>
    </location>
</feature>
<feature type="chain" id="PRO_5035856928" description="GOLD domain-containing protein" evidence="10">
    <location>
        <begin position="18"/>
        <end position="234"/>
    </location>
</feature>
<dbReference type="InterPro" id="IPR015720">
    <property type="entry name" value="Emp24-like"/>
</dbReference>
<evidence type="ECO:0000256" key="6">
    <source>
        <dbReference type="ARBA" id="ARBA00023136"/>
    </source>
</evidence>
<evidence type="ECO:0000313" key="12">
    <source>
        <dbReference type="EMBL" id="CAD6198741.1"/>
    </source>
</evidence>
<dbReference type="InterPro" id="IPR009038">
    <property type="entry name" value="GOLD_dom"/>
</dbReference>